<evidence type="ECO:0000313" key="2">
    <source>
        <dbReference type="EMBL" id="BCB81077.1"/>
    </source>
</evidence>
<evidence type="ECO:0000313" key="3">
    <source>
        <dbReference type="Proteomes" id="UP000502508"/>
    </source>
</evidence>
<feature type="compositionally biased region" description="Pro residues" evidence="1">
    <location>
        <begin position="17"/>
        <end position="27"/>
    </location>
</feature>
<dbReference type="Proteomes" id="UP000502508">
    <property type="component" value="Chromosome"/>
</dbReference>
<name>A0A6F8Y4U1_9ACTN</name>
<dbReference type="EMBL" id="AP022870">
    <property type="protein sequence ID" value="BCB81077.1"/>
    <property type="molecule type" value="Genomic_DNA"/>
</dbReference>
<feature type="region of interest" description="Disordered" evidence="1">
    <location>
        <begin position="1"/>
        <end position="46"/>
    </location>
</feature>
<sequence length="101" mass="10589">MSEPPPSSSTPSTASPPTAPPQSPSDPRPPKDLLVGRVTRGGSGPCFGLETDEGKVYALYSTETLTLKVGETIRVKYAPLRLKIDCGPGEHVSAITIDRVG</sequence>
<dbReference type="AlphaFoldDB" id="A0A6F8Y4U1"/>
<dbReference type="RefSeq" id="WP_173041051.1">
    <property type="nucleotide sequence ID" value="NZ_AP022870.1"/>
</dbReference>
<gene>
    <name evidence="2" type="ORF">Pflav_074870</name>
</gene>
<organism evidence="2 3">
    <name type="scientific">Phytohabitans flavus</name>
    <dbReference type="NCBI Taxonomy" id="1076124"/>
    <lineage>
        <taxon>Bacteria</taxon>
        <taxon>Bacillati</taxon>
        <taxon>Actinomycetota</taxon>
        <taxon>Actinomycetes</taxon>
        <taxon>Micromonosporales</taxon>
        <taxon>Micromonosporaceae</taxon>
    </lineage>
</organism>
<reference evidence="2 3" key="1">
    <citation type="submission" date="2020-03" db="EMBL/GenBank/DDBJ databases">
        <title>Whole genome shotgun sequence of Phytohabitans flavus NBRC 107702.</title>
        <authorList>
            <person name="Komaki H."/>
            <person name="Tamura T."/>
        </authorList>
    </citation>
    <scope>NUCLEOTIDE SEQUENCE [LARGE SCALE GENOMIC DNA]</scope>
    <source>
        <strain evidence="2 3">NBRC 107702</strain>
    </source>
</reference>
<accession>A0A6F8Y4U1</accession>
<protein>
    <submittedName>
        <fullName evidence="2">Uncharacterized protein</fullName>
    </submittedName>
</protein>
<proteinExistence type="predicted"/>
<dbReference type="KEGG" id="pfla:Pflav_074870"/>
<reference evidence="2 3" key="2">
    <citation type="submission" date="2020-03" db="EMBL/GenBank/DDBJ databases">
        <authorList>
            <person name="Ichikawa N."/>
            <person name="Kimura A."/>
            <person name="Kitahashi Y."/>
            <person name="Uohara A."/>
        </authorList>
    </citation>
    <scope>NUCLEOTIDE SEQUENCE [LARGE SCALE GENOMIC DNA]</scope>
    <source>
        <strain evidence="2 3">NBRC 107702</strain>
    </source>
</reference>
<evidence type="ECO:0000256" key="1">
    <source>
        <dbReference type="SAM" id="MobiDB-lite"/>
    </source>
</evidence>
<keyword evidence="3" id="KW-1185">Reference proteome</keyword>